<dbReference type="AlphaFoldDB" id="A0A7G5XD97"/>
<dbReference type="Pfam" id="PF14322">
    <property type="entry name" value="SusD-like_3"/>
    <property type="match status" value="1"/>
</dbReference>
<dbReference type="Pfam" id="PF07980">
    <property type="entry name" value="SusD_RagB"/>
    <property type="match status" value="1"/>
</dbReference>
<evidence type="ECO:0000313" key="8">
    <source>
        <dbReference type="EMBL" id="QNA43450.1"/>
    </source>
</evidence>
<reference evidence="9" key="1">
    <citation type="submission" date="2020-08" db="EMBL/GenBank/DDBJ databases">
        <title>Lacibacter sp. S13-6-6 genome sequencing.</title>
        <authorList>
            <person name="Jin L."/>
        </authorList>
    </citation>
    <scope>NUCLEOTIDE SEQUENCE [LARGE SCALE GENOMIC DNA]</scope>
    <source>
        <strain evidence="9">S13-6-6</strain>
    </source>
</reference>
<evidence type="ECO:0000256" key="1">
    <source>
        <dbReference type="ARBA" id="ARBA00004442"/>
    </source>
</evidence>
<feature type="domain" description="RagB/SusD" evidence="6">
    <location>
        <begin position="268"/>
        <end position="557"/>
    </location>
</feature>
<dbReference type="RefSeq" id="WP_182801715.1">
    <property type="nucleotide sequence ID" value="NZ_CP060007.1"/>
</dbReference>
<comment type="similarity">
    <text evidence="2">Belongs to the SusD family.</text>
</comment>
<keyword evidence="3" id="KW-0732">Signal</keyword>
<keyword evidence="9" id="KW-1185">Reference proteome</keyword>
<dbReference type="InterPro" id="IPR011990">
    <property type="entry name" value="TPR-like_helical_dom_sf"/>
</dbReference>
<evidence type="ECO:0000313" key="9">
    <source>
        <dbReference type="Proteomes" id="UP000515344"/>
    </source>
</evidence>
<dbReference type="Gene3D" id="1.25.40.390">
    <property type="match status" value="1"/>
</dbReference>
<keyword evidence="5" id="KW-0998">Cell outer membrane</keyword>
<dbReference type="GO" id="GO:0009279">
    <property type="term" value="C:cell outer membrane"/>
    <property type="evidence" value="ECO:0007669"/>
    <property type="project" value="UniProtKB-SubCell"/>
</dbReference>
<dbReference type="EMBL" id="CP060007">
    <property type="protein sequence ID" value="QNA43450.1"/>
    <property type="molecule type" value="Genomic_DNA"/>
</dbReference>
<evidence type="ECO:0000256" key="3">
    <source>
        <dbReference type="ARBA" id="ARBA00022729"/>
    </source>
</evidence>
<evidence type="ECO:0000259" key="6">
    <source>
        <dbReference type="Pfam" id="PF07980"/>
    </source>
</evidence>
<proteinExistence type="inferred from homology"/>
<comment type="subcellular location">
    <subcellularLocation>
        <location evidence="1">Cell outer membrane</location>
    </subcellularLocation>
</comment>
<sequence>MKKYFKQFLIVIAAGLALSSCHKIEVKPNSLYTEDVFPKTDAEFQSVMGTIYTSLRGHYSLGYWFAQQLSSDEAILPVYGGNWLDGQGYIQLHRHDWNKDHGWITTVWNDANSIAGLCNQTMFIFKNAPDGDSKNTAIAELKTLRAFAYWELLDMFGNVPLDTIYPSPGVQAKATRAQVFTFVESELKAALPYLKTTTGSSTYGKVTKWMANALLAKLYLNAEVYAGSPKYNEAIAACDAIIASGNFAVEGRSTYLNQFSPTNGPSFKEFIFAIPYDPSTSNGYLFHGRYDLNRNLGIKYRYSGSTPGSYSFNQIIMNQTSGNGLVNARPSGPRATLSKFYNAYFTSDANDVRNNQWLVGLQYWPDGSPIMVSTTKKGYDQFYTGSDGATAMTYHLYIDSVFSTRLNAASLDMGNDEIAWNMGIRNIKFYPDANSSSRNQSNDAPIFRYSDILLMKAEAILRGGTATSGHTALSLVNMVRSNRSTSPAWTAVTLDDLYAERAREFTWECWRRNDMIRFGKYETIYGFKTNTDTYRRIFPIPTAAMNTNPKLTQNPGYPN</sequence>
<accession>A0A7G5XD97</accession>
<evidence type="ECO:0000256" key="4">
    <source>
        <dbReference type="ARBA" id="ARBA00023136"/>
    </source>
</evidence>
<gene>
    <name evidence="8" type="ORF">H4075_15355</name>
</gene>
<protein>
    <submittedName>
        <fullName evidence="8">RagB/SusD family nutrient uptake outer membrane protein</fullName>
    </submittedName>
</protein>
<dbReference type="SUPFAM" id="SSF48452">
    <property type="entry name" value="TPR-like"/>
    <property type="match status" value="1"/>
</dbReference>
<dbReference type="KEGG" id="lacs:H4075_15355"/>
<evidence type="ECO:0000256" key="5">
    <source>
        <dbReference type="ARBA" id="ARBA00023237"/>
    </source>
</evidence>
<evidence type="ECO:0000259" key="7">
    <source>
        <dbReference type="Pfam" id="PF14322"/>
    </source>
</evidence>
<name>A0A7G5XD97_9BACT</name>
<dbReference type="PROSITE" id="PS51257">
    <property type="entry name" value="PROKAR_LIPOPROTEIN"/>
    <property type="match status" value="1"/>
</dbReference>
<feature type="domain" description="SusD-like N-terminal" evidence="7">
    <location>
        <begin position="91"/>
        <end position="220"/>
    </location>
</feature>
<dbReference type="Proteomes" id="UP000515344">
    <property type="component" value="Chromosome"/>
</dbReference>
<dbReference type="InterPro" id="IPR033985">
    <property type="entry name" value="SusD-like_N"/>
</dbReference>
<dbReference type="InterPro" id="IPR012944">
    <property type="entry name" value="SusD_RagB_dom"/>
</dbReference>
<keyword evidence="4" id="KW-0472">Membrane</keyword>
<evidence type="ECO:0000256" key="2">
    <source>
        <dbReference type="ARBA" id="ARBA00006275"/>
    </source>
</evidence>
<organism evidence="8 9">
    <name type="scientific">Lacibacter sediminis</name>
    <dbReference type="NCBI Taxonomy" id="2760713"/>
    <lineage>
        <taxon>Bacteria</taxon>
        <taxon>Pseudomonadati</taxon>
        <taxon>Bacteroidota</taxon>
        <taxon>Chitinophagia</taxon>
        <taxon>Chitinophagales</taxon>
        <taxon>Chitinophagaceae</taxon>
        <taxon>Lacibacter</taxon>
    </lineage>
</organism>